<proteinExistence type="inferred from homology"/>
<comment type="caution">
    <text evidence="3">The sequence shown here is derived from an EMBL/GenBank/DDBJ whole genome shotgun (WGS) entry which is preliminary data.</text>
</comment>
<comment type="similarity">
    <text evidence="1">Belongs to the YciI family.</text>
</comment>
<sequence>MTTQQYLVLHLTDADGSALAEGEDRRMLESWADEGVEAGTVGLGSPVAGRDRAKSVVVRDGRTIVTDGPFPEFKEWFAGYDILEAESIEQAAAYMAKHPTALAGRVLILPTVEHSWETDD</sequence>
<dbReference type="RefSeq" id="WP_191767110.1">
    <property type="nucleotide sequence ID" value="NZ_JACSPM010000006.1"/>
</dbReference>
<reference evidence="3 4" key="1">
    <citation type="submission" date="2020-08" db="EMBL/GenBank/DDBJ databases">
        <title>A Genomic Blueprint of the Chicken Gut Microbiome.</title>
        <authorList>
            <person name="Gilroy R."/>
            <person name="Ravi A."/>
            <person name="Getino M."/>
            <person name="Pursley I."/>
            <person name="Horton D.L."/>
            <person name="Alikhan N.-F."/>
            <person name="Baker D."/>
            <person name="Gharbi K."/>
            <person name="Hall N."/>
            <person name="Watson M."/>
            <person name="Adriaenssens E.M."/>
            <person name="Foster-Nyarko E."/>
            <person name="Jarju S."/>
            <person name="Secka A."/>
            <person name="Antonio M."/>
            <person name="Oren A."/>
            <person name="Chaudhuri R."/>
            <person name="La Ragione R.M."/>
            <person name="Hildebrand F."/>
            <person name="Pallen M.J."/>
        </authorList>
    </citation>
    <scope>NUCLEOTIDE SEQUENCE [LARGE SCALE GENOMIC DNA]</scope>
    <source>
        <strain evidence="3 4">Sa1CUA4</strain>
    </source>
</reference>
<dbReference type="SUPFAM" id="SSF54909">
    <property type="entry name" value="Dimeric alpha+beta barrel"/>
    <property type="match status" value="1"/>
</dbReference>
<accession>A0ABR8X616</accession>
<dbReference type="Gene3D" id="3.30.70.1060">
    <property type="entry name" value="Dimeric alpha+beta barrel"/>
    <property type="match status" value="1"/>
</dbReference>
<organism evidence="3 4">
    <name type="scientific">Microbacterium gallinarum</name>
    <dbReference type="NCBI Taxonomy" id="2762209"/>
    <lineage>
        <taxon>Bacteria</taxon>
        <taxon>Bacillati</taxon>
        <taxon>Actinomycetota</taxon>
        <taxon>Actinomycetes</taxon>
        <taxon>Micrococcales</taxon>
        <taxon>Microbacteriaceae</taxon>
        <taxon>Microbacterium</taxon>
    </lineage>
</organism>
<gene>
    <name evidence="3" type="ORF">H9622_14370</name>
</gene>
<name>A0ABR8X616_9MICO</name>
<evidence type="ECO:0000313" key="3">
    <source>
        <dbReference type="EMBL" id="MBD8024768.1"/>
    </source>
</evidence>
<dbReference type="InterPro" id="IPR005545">
    <property type="entry name" value="YCII"/>
</dbReference>
<keyword evidence="4" id="KW-1185">Reference proteome</keyword>
<dbReference type="Pfam" id="PF03795">
    <property type="entry name" value="YCII"/>
    <property type="match status" value="1"/>
</dbReference>
<evidence type="ECO:0000313" key="4">
    <source>
        <dbReference type="Proteomes" id="UP000602532"/>
    </source>
</evidence>
<dbReference type="InterPro" id="IPR011008">
    <property type="entry name" value="Dimeric_a/b-barrel"/>
</dbReference>
<dbReference type="EMBL" id="JACSPM010000006">
    <property type="protein sequence ID" value="MBD8024768.1"/>
    <property type="molecule type" value="Genomic_DNA"/>
</dbReference>
<evidence type="ECO:0000256" key="1">
    <source>
        <dbReference type="ARBA" id="ARBA00007689"/>
    </source>
</evidence>
<evidence type="ECO:0000259" key="2">
    <source>
        <dbReference type="Pfam" id="PF03795"/>
    </source>
</evidence>
<dbReference type="Proteomes" id="UP000602532">
    <property type="component" value="Unassembled WGS sequence"/>
</dbReference>
<feature type="domain" description="YCII-related" evidence="2">
    <location>
        <begin position="32"/>
        <end position="108"/>
    </location>
</feature>
<protein>
    <recommendedName>
        <fullName evidence="2">YCII-related domain-containing protein</fullName>
    </recommendedName>
</protein>